<evidence type="ECO:0008006" key="5">
    <source>
        <dbReference type="Google" id="ProtNLM"/>
    </source>
</evidence>
<keyword evidence="4" id="KW-1185">Reference proteome</keyword>
<name>A0A9P9WBK6_9PEZI</name>
<dbReference type="Pfam" id="PF26640">
    <property type="entry name" value="DUF8212"/>
    <property type="match status" value="1"/>
</dbReference>
<reference evidence="3" key="1">
    <citation type="submission" date="2021-03" db="EMBL/GenBank/DDBJ databases">
        <title>Revisited historic fungal species revealed as producer of novel bioactive compounds through whole genome sequencing and comparative genomics.</title>
        <authorList>
            <person name="Vignolle G.A."/>
            <person name="Hochenegger N."/>
            <person name="Mach R.L."/>
            <person name="Mach-Aigner A.R."/>
            <person name="Javad Rahimi M."/>
            <person name="Salim K.A."/>
            <person name="Chan C.M."/>
            <person name="Lim L.B.L."/>
            <person name="Cai F."/>
            <person name="Druzhinina I.S."/>
            <person name="U'Ren J.M."/>
            <person name="Derntl C."/>
        </authorList>
    </citation>
    <scope>NUCLEOTIDE SEQUENCE</scope>
    <source>
        <strain evidence="3">TUCIM 5799</strain>
    </source>
</reference>
<dbReference type="InterPro" id="IPR010730">
    <property type="entry name" value="HET"/>
</dbReference>
<feature type="domain" description="Heterokaryon incompatibility" evidence="1">
    <location>
        <begin position="22"/>
        <end position="108"/>
    </location>
</feature>
<organism evidence="3 4">
    <name type="scientific">Neoarthrinium moseri</name>
    <dbReference type="NCBI Taxonomy" id="1658444"/>
    <lineage>
        <taxon>Eukaryota</taxon>
        <taxon>Fungi</taxon>
        <taxon>Dikarya</taxon>
        <taxon>Ascomycota</taxon>
        <taxon>Pezizomycotina</taxon>
        <taxon>Sordariomycetes</taxon>
        <taxon>Xylariomycetidae</taxon>
        <taxon>Amphisphaeriales</taxon>
        <taxon>Apiosporaceae</taxon>
        <taxon>Neoarthrinium</taxon>
    </lineage>
</organism>
<evidence type="ECO:0000313" key="4">
    <source>
        <dbReference type="Proteomes" id="UP000829685"/>
    </source>
</evidence>
<comment type="caution">
    <text evidence="3">The sequence shown here is derived from an EMBL/GenBank/DDBJ whole genome shotgun (WGS) entry which is preliminary data.</text>
</comment>
<dbReference type="Proteomes" id="UP000829685">
    <property type="component" value="Unassembled WGS sequence"/>
</dbReference>
<accession>A0A9P9WBK6</accession>
<dbReference type="InterPro" id="IPR058525">
    <property type="entry name" value="DUF8212"/>
</dbReference>
<evidence type="ECO:0000259" key="1">
    <source>
        <dbReference type="Pfam" id="PF06985"/>
    </source>
</evidence>
<feature type="domain" description="DUF8212" evidence="2">
    <location>
        <begin position="218"/>
        <end position="282"/>
    </location>
</feature>
<proteinExistence type="predicted"/>
<dbReference type="PANTHER" id="PTHR10622:SF10">
    <property type="entry name" value="HET DOMAIN-CONTAINING PROTEIN"/>
    <property type="match status" value="1"/>
</dbReference>
<sequence>MRLLSSETLQLHEFQGDFEDDYAILSHTWGQGECTLQHMSSPNAAIVGLEGYEKIRLCCEQARHDQLKWVWVDTCCIDKTSTAELSESINSMFRWYQKAKVCYAYLKDVHHISELARSRWFTRGWTLQELIAPRDLLFYSTGWTCLGSKADLRRDLEAITSISGDVLSDASRFRQVCIASRMRWAAHRQTTRLEDMAYSLMGIFDVNMPLLYGEGSKSFTRLQQEIMRGSDDQSLFAWGVPQSPVSVEHINQSLSSNERHGLLAKSPQDFMIASEIQPVRSKQPPIATSISNTSVRIDLPVVNIGGRQVAVIACTVSGRPGTYVGFVLNQWDRFYTSRGVKLFEISDSEWIRSAIETLEIREISSVLPLAPPLVISIQLEITAWLHHGDVEIHALPGASYHRAKRLVVGHGYSGIHAVLILDPSVYPPSRYEEHPGFAIILGADSRPWVSLVPILHPDRRAKQFHRLAASNPDFIKFCITKSALLALLRKKQGEMNFLNGRAERLDLVLDRESITRGKNLEIRTGRPIKKVVKTVDVCLHLRVHFEEVSSDHLIDSKVCITIE</sequence>
<dbReference type="PANTHER" id="PTHR10622">
    <property type="entry name" value="HET DOMAIN-CONTAINING PROTEIN"/>
    <property type="match status" value="1"/>
</dbReference>
<dbReference type="EMBL" id="JAFIMR010000047">
    <property type="protein sequence ID" value="KAI1856003.1"/>
    <property type="molecule type" value="Genomic_DNA"/>
</dbReference>
<dbReference type="AlphaFoldDB" id="A0A9P9WBK6"/>
<evidence type="ECO:0000313" key="3">
    <source>
        <dbReference type="EMBL" id="KAI1856003.1"/>
    </source>
</evidence>
<protein>
    <recommendedName>
        <fullName evidence="5">Heterokaryon incompatibility domain-containing protein</fullName>
    </recommendedName>
</protein>
<gene>
    <name evidence="3" type="ORF">JX265_011900</name>
</gene>
<dbReference type="Pfam" id="PF06985">
    <property type="entry name" value="HET"/>
    <property type="match status" value="1"/>
</dbReference>
<evidence type="ECO:0000259" key="2">
    <source>
        <dbReference type="Pfam" id="PF26640"/>
    </source>
</evidence>